<dbReference type="Pfam" id="PF00581">
    <property type="entry name" value="Rhodanese"/>
    <property type="match status" value="1"/>
</dbReference>
<sequence length="118" mass="12546">MSSPVFDQPGLEVDVDQLAAELGRGTVVLVDVREPYEWEAGRIEGAVHLPLSELSTRAGELDRDTTLVVQCRIGGRSAVAAQALRQAGFDAWSLRGGILAWDADGRPLVPDGGVVADH</sequence>
<gene>
    <name evidence="2" type="ORF">UFOPK3564_01520</name>
</gene>
<feature type="domain" description="Rhodanese" evidence="1">
    <location>
        <begin position="23"/>
        <end position="110"/>
    </location>
</feature>
<dbReference type="SMART" id="SM00450">
    <property type="entry name" value="RHOD"/>
    <property type="match status" value="1"/>
</dbReference>
<accession>A0A6J7HG46</accession>
<name>A0A6J7HG46_9ZZZZ</name>
<evidence type="ECO:0000259" key="1">
    <source>
        <dbReference type="PROSITE" id="PS50206"/>
    </source>
</evidence>
<dbReference type="PANTHER" id="PTHR43031:SF1">
    <property type="entry name" value="PYRIDINE NUCLEOTIDE-DISULPHIDE OXIDOREDUCTASE"/>
    <property type="match status" value="1"/>
</dbReference>
<dbReference type="SUPFAM" id="SSF52821">
    <property type="entry name" value="Rhodanese/Cell cycle control phosphatase"/>
    <property type="match status" value="1"/>
</dbReference>
<organism evidence="2">
    <name type="scientific">freshwater metagenome</name>
    <dbReference type="NCBI Taxonomy" id="449393"/>
    <lineage>
        <taxon>unclassified sequences</taxon>
        <taxon>metagenomes</taxon>
        <taxon>ecological metagenomes</taxon>
    </lineage>
</organism>
<evidence type="ECO:0000313" key="2">
    <source>
        <dbReference type="EMBL" id="CAB4915200.1"/>
    </source>
</evidence>
<reference evidence="2" key="1">
    <citation type="submission" date="2020-05" db="EMBL/GenBank/DDBJ databases">
        <authorList>
            <person name="Chiriac C."/>
            <person name="Salcher M."/>
            <person name="Ghai R."/>
            <person name="Kavagutti S V."/>
        </authorList>
    </citation>
    <scope>NUCLEOTIDE SEQUENCE</scope>
</reference>
<dbReference type="EMBL" id="CAFBMK010000077">
    <property type="protein sequence ID" value="CAB4915200.1"/>
    <property type="molecule type" value="Genomic_DNA"/>
</dbReference>
<proteinExistence type="predicted"/>
<dbReference type="Gene3D" id="3.40.250.10">
    <property type="entry name" value="Rhodanese-like domain"/>
    <property type="match status" value="1"/>
</dbReference>
<dbReference type="PROSITE" id="PS50206">
    <property type="entry name" value="RHODANESE_3"/>
    <property type="match status" value="1"/>
</dbReference>
<dbReference type="PANTHER" id="PTHR43031">
    <property type="entry name" value="FAD-DEPENDENT OXIDOREDUCTASE"/>
    <property type="match status" value="1"/>
</dbReference>
<dbReference type="InterPro" id="IPR001763">
    <property type="entry name" value="Rhodanese-like_dom"/>
</dbReference>
<dbReference type="InterPro" id="IPR050229">
    <property type="entry name" value="GlpE_sulfurtransferase"/>
</dbReference>
<dbReference type="CDD" id="cd00158">
    <property type="entry name" value="RHOD"/>
    <property type="match status" value="1"/>
</dbReference>
<dbReference type="InterPro" id="IPR036873">
    <property type="entry name" value="Rhodanese-like_dom_sf"/>
</dbReference>
<protein>
    <submittedName>
        <fullName evidence="2">Unannotated protein</fullName>
    </submittedName>
</protein>
<dbReference type="AlphaFoldDB" id="A0A6J7HG46"/>